<accession>A0A0B2RTC8</accession>
<dbReference type="InterPro" id="IPR023213">
    <property type="entry name" value="CAT-like_dom_sf"/>
</dbReference>
<dbReference type="EC" id="2.3.1.133" evidence="4"/>
<evidence type="ECO:0000256" key="2">
    <source>
        <dbReference type="ARBA" id="ARBA00022679"/>
    </source>
</evidence>
<evidence type="ECO:0000256" key="1">
    <source>
        <dbReference type="ARBA" id="ARBA00009861"/>
    </source>
</evidence>
<keyword evidence="6" id="KW-1185">Reference proteome</keyword>
<keyword evidence="2 4" id="KW-0808">Transferase</keyword>
<evidence type="ECO:0000313" key="6">
    <source>
        <dbReference type="Proteomes" id="UP000289340"/>
    </source>
</evidence>
<dbReference type="Gramene" id="XM_028368427.1">
    <property type="protein sequence ID" value="XP_028224228.1"/>
    <property type="gene ID" value="LOC114405903"/>
</dbReference>
<comment type="similarity">
    <text evidence="1">Belongs to the plant acyltransferase family.</text>
</comment>
<protein>
    <submittedName>
        <fullName evidence="4">Vinorine synthase</fullName>
        <ecNumber evidence="4">2.3.1.133</ecNumber>
    </submittedName>
</protein>
<organism evidence="4">
    <name type="scientific">Glycine soja</name>
    <name type="common">Wild soybean</name>
    <dbReference type="NCBI Taxonomy" id="3848"/>
    <lineage>
        <taxon>Eukaryota</taxon>
        <taxon>Viridiplantae</taxon>
        <taxon>Streptophyta</taxon>
        <taxon>Embryophyta</taxon>
        <taxon>Tracheophyta</taxon>
        <taxon>Spermatophyta</taxon>
        <taxon>Magnoliopsida</taxon>
        <taxon>eudicotyledons</taxon>
        <taxon>Gunneridae</taxon>
        <taxon>Pentapetalae</taxon>
        <taxon>rosids</taxon>
        <taxon>fabids</taxon>
        <taxon>Fabales</taxon>
        <taxon>Fabaceae</taxon>
        <taxon>Papilionoideae</taxon>
        <taxon>50 kb inversion clade</taxon>
        <taxon>NPAAA clade</taxon>
        <taxon>indigoferoid/millettioid clade</taxon>
        <taxon>Phaseoleae</taxon>
        <taxon>Glycine</taxon>
        <taxon>Glycine subgen. Soja</taxon>
    </lineage>
</organism>
<dbReference type="Pfam" id="PF02458">
    <property type="entry name" value="Transferase"/>
    <property type="match status" value="1"/>
</dbReference>
<proteinExistence type="inferred from homology"/>
<reference evidence="5 6" key="2">
    <citation type="submission" date="2018-09" db="EMBL/GenBank/DDBJ databases">
        <title>A high-quality reference genome of wild soybean provides a powerful tool to mine soybean genomes.</title>
        <authorList>
            <person name="Xie M."/>
            <person name="Chung C.Y.L."/>
            <person name="Li M.-W."/>
            <person name="Wong F.-L."/>
            <person name="Chan T.-F."/>
            <person name="Lam H.-M."/>
        </authorList>
    </citation>
    <scope>NUCLEOTIDE SEQUENCE [LARGE SCALE GENOMIC DNA]</scope>
    <source>
        <strain evidence="6">cv. W05</strain>
        <tissue evidence="5">Hypocotyl of etiolated seedlings</tissue>
    </source>
</reference>
<keyword evidence="3 4" id="KW-0012">Acyltransferase</keyword>
<sequence>MAVKVEIVSKDTIKPSSPTPNHLQHFKLSLLDQLAPPFYVPILLFYSFSDDDFKTISHKLKASLSQVLTLYHPFCGTLRGNSAVECNDEGILYTESRVSVELSNVVKNPHLHEINELFPFDPYNPARETLEGRNMMAVQLNQFKCGGVALGVCFSHKIADASTAASFLSAWAATSRKEDNNKVVPPQMEEGALLFPPRNIEMDMTRGMVGDKDIVTKRFVFNDSNISKLRQKMGCFNFNPTRVEAVTALIWKSSLEAAKERSAEGRFPASMISHAVNIRHRIMASSKHHSIGNLWQQAVSQLVEVEEEMGLCDLAERVRKTTREVDGNYVAKLQGLEFYKVIESLKEARIMASEKGVPCYSFSSWVRFGFYEVDFGWGKPTYVRTIGVPIKNVVILMGTKDGDGLEAWVTLTTSNMVQFEQNPELLEFASFDS</sequence>
<dbReference type="Gene3D" id="3.30.559.10">
    <property type="entry name" value="Chloramphenicol acetyltransferase-like domain"/>
    <property type="match status" value="2"/>
</dbReference>
<evidence type="ECO:0000313" key="4">
    <source>
        <dbReference type="EMBL" id="KHN35623.1"/>
    </source>
</evidence>
<evidence type="ECO:0000256" key="3">
    <source>
        <dbReference type="ARBA" id="ARBA00023315"/>
    </source>
</evidence>
<dbReference type="Proteomes" id="UP000289340">
    <property type="component" value="Chromosome 3"/>
</dbReference>
<dbReference type="AlphaFoldDB" id="A0A0B2RTC8"/>
<name>A0A0B2RTC8_GLYSO</name>
<dbReference type="EMBL" id="KN648125">
    <property type="protein sequence ID" value="KHN35623.1"/>
    <property type="molecule type" value="Genomic_DNA"/>
</dbReference>
<dbReference type="SMR" id="A0A0B2RTC8"/>
<dbReference type="PANTHER" id="PTHR31623:SF79">
    <property type="entry name" value="SALUTARIDINOL 7-O-ACETYLTRANSFERASE"/>
    <property type="match status" value="1"/>
</dbReference>
<dbReference type="Proteomes" id="UP000053555">
    <property type="component" value="Unassembled WGS sequence"/>
</dbReference>
<gene>
    <name evidence="5" type="ORF">D0Y65_005911</name>
    <name evidence="4" type="ORF">glysoja_030975</name>
</gene>
<dbReference type="PANTHER" id="PTHR31623">
    <property type="entry name" value="F21J9.9"/>
    <property type="match status" value="1"/>
</dbReference>
<reference evidence="4" key="1">
    <citation type="submission" date="2014-07" db="EMBL/GenBank/DDBJ databases">
        <title>Identification of a novel salt tolerance gene in wild soybean by whole-genome sequencing.</title>
        <authorList>
            <person name="Lam H.-M."/>
            <person name="Qi X."/>
            <person name="Li M.-W."/>
            <person name="Liu X."/>
            <person name="Xie M."/>
            <person name="Ni M."/>
            <person name="Xu X."/>
        </authorList>
    </citation>
    <scope>NUCLEOTIDE SEQUENCE [LARGE SCALE GENOMIC DNA]</scope>
    <source>
        <tissue evidence="4">Root</tissue>
    </source>
</reference>
<dbReference type="EMBL" id="QZWG01000003">
    <property type="protein sequence ID" value="RZC18880.1"/>
    <property type="molecule type" value="Genomic_DNA"/>
</dbReference>
<dbReference type="GO" id="GO:0047172">
    <property type="term" value="F:shikimate O-hydroxycinnamoyltransferase activity"/>
    <property type="evidence" value="ECO:0007669"/>
    <property type="project" value="UniProtKB-EC"/>
</dbReference>
<evidence type="ECO:0000313" key="5">
    <source>
        <dbReference type="EMBL" id="RZC18880.1"/>
    </source>
</evidence>